<name>A0ABQ9HPZ9_9NEOP</name>
<evidence type="ECO:0000313" key="1">
    <source>
        <dbReference type="EMBL" id="KAJ8886440.1"/>
    </source>
</evidence>
<proteinExistence type="predicted"/>
<evidence type="ECO:0000313" key="2">
    <source>
        <dbReference type="Proteomes" id="UP001159363"/>
    </source>
</evidence>
<dbReference type="Proteomes" id="UP001159363">
    <property type="component" value="Chromosome X"/>
</dbReference>
<organism evidence="1 2">
    <name type="scientific">Dryococelus australis</name>
    <dbReference type="NCBI Taxonomy" id="614101"/>
    <lineage>
        <taxon>Eukaryota</taxon>
        <taxon>Metazoa</taxon>
        <taxon>Ecdysozoa</taxon>
        <taxon>Arthropoda</taxon>
        <taxon>Hexapoda</taxon>
        <taxon>Insecta</taxon>
        <taxon>Pterygota</taxon>
        <taxon>Neoptera</taxon>
        <taxon>Polyneoptera</taxon>
        <taxon>Phasmatodea</taxon>
        <taxon>Verophasmatodea</taxon>
        <taxon>Anareolatae</taxon>
        <taxon>Phasmatidae</taxon>
        <taxon>Eurycanthinae</taxon>
        <taxon>Dryococelus</taxon>
    </lineage>
</organism>
<gene>
    <name evidence="1" type="ORF">PR048_012651</name>
</gene>
<dbReference type="EMBL" id="JARBHB010000004">
    <property type="protein sequence ID" value="KAJ8886440.1"/>
    <property type="molecule type" value="Genomic_DNA"/>
</dbReference>
<sequence>MNKVKQSSSTEHTVVTMVLQKKLQVHNFTIDIQSGEVMLSVSLQANGGVTQNEFVLFLEKRITVEQLFLGKGHNMMECNSVHATLEHYFPPTINSPMYYLPCMQQTRQKNHTVSGI</sequence>
<protein>
    <submittedName>
        <fullName evidence="1">Uncharacterized protein</fullName>
    </submittedName>
</protein>
<reference evidence="1 2" key="1">
    <citation type="submission" date="2023-02" db="EMBL/GenBank/DDBJ databases">
        <title>LHISI_Scaffold_Assembly.</title>
        <authorList>
            <person name="Stuart O.P."/>
            <person name="Cleave R."/>
            <person name="Magrath M.J.L."/>
            <person name="Mikheyev A.S."/>
        </authorList>
    </citation>
    <scope>NUCLEOTIDE SEQUENCE [LARGE SCALE GENOMIC DNA]</scope>
    <source>
        <strain evidence="1">Daus_M_001</strain>
        <tissue evidence="1">Leg muscle</tissue>
    </source>
</reference>
<comment type="caution">
    <text evidence="1">The sequence shown here is derived from an EMBL/GenBank/DDBJ whole genome shotgun (WGS) entry which is preliminary data.</text>
</comment>
<accession>A0ABQ9HPZ9</accession>
<keyword evidence="2" id="KW-1185">Reference proteome</keyword>